<dbReference type="Proteomes" id="UP001595773">
    <property type="component" value="Unassembled WGS sequence"/>
</dbReference>
<comment type="caution">
    <text evidence="2">The sequence shown here is derived from an EMBL/GenBank/DDBJ whole genome shotgun (WGS) entry which is preliminary data.</text>
</comment>
<proteinExistence type="predicted"/>
<keyword evidence="3" id="KW-1185">Reference proteome</keyword>
<feature type="domain" description="Transposase IS116/IS110/IS902 C-terminal" evidence="1">
    <location>
        <begin position="128"/>
        <end position="194"/>
    </location>
</feature>
<name>A0ABV8R7H6_9MICC</name>
<evidence type="ECO:0000313" key="3">
    <source>
        <dbReference type="Proteomes" id="UP001595773"/>
    </source>
</evidence>
<organism evidence="2 3">
    <name type="scientific">Arthrobacter cryoconiti</name>
    <dbReference type="NCBI Taxonomy" id="748907"/>
    <lineage>
        <taxon>Bacteria</taxon>
        <taxon>Bacillati</taxon>
        <taxon>Actinomycetota</taxon>
        <taxon>Actinomycetes</taxon>
        <taxon>Micrococcales</taxon>
        <taxon>Micrococcaceae</taxon>
        <taxon>Arthrobacter</taxon>
    </lineage>
</organism>
<reference evidence="3" key="1">
    <citation type="journal article" date="2019" name="Int. J. Syst. Evol. Microbiol.">
        <title>The Global Catalogue of Microorganisms (GCM) 10K type strain sequencing project: providing services to taxonomists for standard genome sequencing and annotation.</title>
        <authorList>
            <consortium name="The Broad Institute Genomics Platform"/>
            <consortium name="The Broad Institute Genome Sequencing Center for Infectious Disease"/>
            <person name="Wu L."/>
            <person name="Ma J."/>
        </authorList>
    </citation>
    <scope>NUCLEOTIDE SEQUENCE [LARGE SCALE GENOMIC DNA]</scope>
    <source>
        <strain evidence="3">CGMCC 1.10698</strain>
    </source>
</reference>
<dbReference type="EMBL" id="JBHSCQ010000024">
    <property type="protein sequence ID" value="MFC4267169.1"/>
    <property type="molecule type" value="Genomic_DNA"/>
</dbReference>
<sequence length="200" mass="21865">MTFDALAAAGQVLAEHISALLDPLAEGDREALRFLLNARDTMEHQGTADRLILSALLRTMELGVDARKALAVEQIPEVSRFRTHRSDVLQTRVGRAEAKRLATTINQFQLERDKEQVEEIVSFMAAGFMVLPGLGPVTSAQVLVSYSHHGRVRSEGAFAGLAGVNPIPASSGNKTRHRLNRHGDRQLNRVLHSCPVTNDG</sequence>
<dbReference type="InterPro" id="IPR047650">
    <property type="entry name" value="Transpos_IS110"/>
</dbReference>
<accession>A0ABV8R7H6</accession>
<dbReference type="Pfam" id="PF02371">
    <property type="entry name" value="Transposase_20"/>
    <property type="match status" value="1"/>
</dbReference>
<dbReference type="PANTHER" id="PTHR33055:SF16">
    <property type="entry name" value="TRANSPOSASE FOR INSERTION SEQUENCE ELEMENT IS1547"/>
    <property type="match status" value="1"/>
</dbReference>
<dbReference type="RefSeq" id="WP_230068328.1">
    <property type="nucleotide sequence ID" value="NZ_BAABLL010000017.1"/>
</dbReference>
<protein>
    <submittedName>
        <fullName evidence="2">Transposase</fullName>
    </submittedName>
</protein>
<gene>
    <name evidence="2" type="ORF">ACFOW9_16295</name>
</gene>
<dbReference type="InterPro" id="IPR003346">
    <property type="entry name" value="Transposase_20"/>
</dbReference>
<dbReference type="PANTHER" id="PTHR33055">
    <property type="entry name" value="TRANSPOSASE FOR INSERTION SEQUENCE ELEMENT IS1111A"/>
    <property type="match status" value="1"/>
</dbReference>
<evidence type="ECO:0000259" key="1">
    <source>
        <dbReference type="Pfam" id="PF02371"/>
    </source>
</evidence>
<evidence type="ECO:0000313" key="2">
    <source>
        <dbReference type="EMBL" id="MFC4267169.1"/>
    </source>
</evidence>